<reference evidence="3" key="1">
    <citation type="journal article" date="2019" name="Int. J. Syst. Evol. Microbiol.">
        <title>The Global Catalogue of Microorganisms (GCM) 10K type strain sequencing project: providing services to taxonomists for standard genome sequencing and annotation.</title>
        <authorList>
            <consortium name="The Broad Institute Genomics Platform"/>
            <consortium name="The Broad Institute Genome Sequencing Center for Infectious Disease"/>
            <person name="Wu L."/>
            <person name="Ma J."/>
        </authorList>
    </citation>
    <scope>NUCLEOTIDE SEQUENCE [LARGE SCALE GENOMIC DNA]</scope>
    <source>
        <strain evidence="3">CCUG 53903</strain>
    </source>
</reference>
<dbReference type="Proteomes" id="UP001596058">
    <property type="component" value="Unassembled WGS sequence"/>
</dbReference>
<accession>A0ABW1CFY8</accession>
<organism evidence="2 3">
    <name type="scientific">Nonomuraea insulae</name>
    <dbReference type="NCBI Taxonomy" id="1616787"/>
    <lineage>
        <taxon>Bacteria</taxon>
        <taxon>Bacillati</taxon>
        <taxon>Actinomycetota</taxon>
        <taxon>Actinomycetes</taxon>
        <taxon>Streptosporangiales</taxon>
        <taxon>Streptosporangiaceae</taxon>
        <taxon>Nonomuraea</taxon>
    </lineage>
</organism>
<comment type="caution">
    <text evidence="2">The sequence shown here is derived from an EMBL/GenBank/DDBJ whole genome shotgun (WGS) entry which is preliminary data.</text>
</comment>
<feature type="region of interest" description="Disordered" evidence="1">
    <location>
        <begin position="47"/>
        <end position="66"/>
    </location>
</feature>
<protein>
    <submittedName>
        <fullName evidence="2">Uncharacterized protein</fullName>
    </submittedName>
</protein>
<gene>
    <name evidence="2" type="ORF">ACFPZ3_07405</name>
</gene>
<evidence type="ECO:0000313" key="2">
    <source>
        <dbReference type="EMBL" id="MFC5823671.1"/>
    </source>
</evidence>
<evidence type="ECO:0000256" key="1">
    <source>
        <dbReference type="SAM" id="MobiDB-lite"/>
    </source>
</evidence>
<dbReference type="RefSeq" id="WP_379513201.1">
    <property type="nucleotide sequence ID" value="NZ_JBHSPA010000010.1"/>
</dbReference>
<sequence length="66" mass="7275">MSMFRAQRGALLGNALIARRTTGLPDLAQRHNNSAGEMKSRLSCGATPITDRAQNPHFAELRKKKL</sequence>
<keyword evidence="3" id="KW-1185">Reference proteome</keyword>
<evidence type="ECO:0000313" key="3">
    <source>
        <dbReference type="Proteomes" id="UP001596058"/>
    </source>
</evidence>
<proteinExistence type="predicted"/>
<dbReference type="EMBL" id="JBHSPA010000010">
    <property type="protein sequence ID" value="MFC5823671.1"/>
    <property type="molecule type" value="Genomic_DNA"/>
</dbReference>
<name>A0ABW1CFY8_9ACTN</name>